<organism evidence="3">
    <name type="scientific">marine sediment metagenome</name>
    <dbReference type="NCBI Taxonomy" id="412755"/>
    <lineage>
        <taxon>unclassified sequences</taxon>
        <taxon>metagenomes</taxon>
        <taxon>ecological metagenomes</taxon>
    </lineage>
</organism>
<feature type="region of interest" description="Disordered" evidence="1">
    <location>
        <begin position="35"/>
        <end position="92"/>
    </location>
</feature>
<dbReference type="SUPFAM" id="SSF158499">
    <property type="entry name" value="DnaD domain-like"/>
    <property type="match status" value="1"/>
</dbReference>
<feature type="domain" description="DnaB/C C-terminal" evidence="2">
    <location>
        <begin position="119"/>
        <end position="175"/>
    </location>
</feature>
<evidence type="ECO:0000259" key="2">
    <source>
        <dbReference type="Pfam" id="PF07261"/>
    </source>
</evidence>
<feature type="region of interest" description="Disordered" evidence="1">
    <location>
        <begin position="174"/>
        <end position="215"/>
    </location>
</feature>
<evidence type="ECO:0000313" key="3">
    <source>
        <dbReference type="EMBL" id="GAJ12860.1"/>
    </source>
</evidence>
<dbReference type="EMBL" id="BARW01033726">
    <property type="protein sequence ID" value="GAJ12860.1"/>
    <property type="molecule type" value="Genomic_DNA"/>
</dbReference>
<dbReference type="InterPro" id="IPR006343">
    <property type="entry name" value="DnaB/C_C"/>
</dbReference>
<comment type="caution">
    <text evidence="3">The sequence shown here is derived from an EMBL/GenBank/DDBJ whole genome shotgun (WGS) entry which is preliminary data.</text>
</comment>
<dbReference type="Gene3D" id="1.10.10.630">
    <property type="entry name" value="DnaD domain-like"/>
    <property type="match status" value="1"/>
</dbReference>
<accession>X1VSS7</accession>
<dbReference type="InterPro" id="IPR034829">
    <property type="entry name" value="DnaD-like_sf"/>
</dbReference>
<proteinExistence type="predicted"/>
<gene>
    <name evidence="3" type="ORF">S12H4_53049</name>
</gene>
<dbReference type="AlphaFoldDB" id="X1VSS7"/>
<sequence>TKPDRKVFDSMIEKMTDQGSLHWNSNALVVTHFAERQAKTSSETPEAIRDRVRRHREKQVTENPLQEKKTVSTPPLPSKEGEGEGEGNGSVTQKNSLHVTEKSLQPSLALAKISKLHEDCFGIITPVLSEKFKNFVENYRGPVEWIEEAFAEAVKYKKRRWQYVETILYTWQEKGGPHADRRGREDDTHQRGNSKGAGFGGFKAIESGPDDRDED</sequence>
<dbReference type="Pfam" id="PF07261">
    <property type="entry name" value="DnaB_2"/>
    <property type="match status" value="1"/>
</dbReference>
<dbReference type="NCBIfam" id="TIGR01446">
    <property type="entry name" value="DnaD_dom"/>
    <property type="match status" value="1"/>
</dbReference>
<feature type="non-terminal residue" evidence="3">
    <location>
        <position position="1"/>
    </location>
</feature>
<reference evidence="3" key="1">
    <citation type="journal article" date="2014" name="Front. Microbiol.">
        <title>High frequency of phylogenetically diverse reductive dehalogenase-homologous genes in deep subseafloor sedimentary metagenomes.</title>
        <authorList>
            <person name="Kawai M."/>
            <person name="Futagami T."/>
            <person name="Toyoda A."/>
            <person name="Takaki Y."/>
            <person name="Nishi S."/>
            <person name="Hori S."/>
            <person name="Arai W."/>
            <person name="Tsubouchi T."/>
            <person name="Morono Y."/>
            <person name="Uchiyama I."/>
            <person name="Ito T."/>
            <person name="Fujiyama A."/>
            <person name="Inagaki F."/>
            <person name="Takami H."/>
        </authorList>
    </citation>
    <scope>NUCLEOTIDE SEQUENCE</scope>
    <source>
        <strain evidence="3">Expedition CK06-06</strain>
    </source>
</reference>
<protein>
    <recommendedName>
        <fullName evidence="2">DnaB/C C-terminal domain-containing protein</fullName>
    </recommendedName>
</protein>
<feature type="compositionally biased region" description="Basic and acidic residues" evidence="1">
    <location>
        <begin position="175"/>
        <end position="190"/>
    </location>
</feature>
<evidence type="ECO:0000256" key="1">
    <source>
        <dbReference type="SAM" id="MobiDB-lite"/>
    </source>
</evidence>
<name>X1VSS7_9ZZZZ</name>